<dbReference type="AlphaFoldDB" id="A0A1G6HBQ4"/>
<evidence type="ECO:0000313" key="2">
    <source>
        <dbReference type="Proteomes" id="UP000198908"/>
    </source>
</evidence>
<keyword evidence="2" id="KW-1185">Reference proteome</keyword>
<gene>
    <name evidence="1" type="ORF">SAMN05421548_102133</name>
</gene>
<proteinExistence type="predicted"/>
<dbReference type="EMBL" id="FMYQ01000002">
    <property type="protein sequence ID" value="SDB91518.1"/>
    <property type="molecule type" value="Genomic_DNA"/>
</dbReference>
<organism evidence="1 2">
    <name type="scientific">Paraburkholderia lycopersici</name>
    <dbReference type="NCBI Taxonomy" id="416944"/>
    <lineage>
        <taxon>Bacteria</taxon>
        <taxon>Pseudomonadati</taxon>
        <taxon>Pseudomonadota</taxon>
        <taxon>Betaproteobacteria</taxon>
        <taxon>Burkholderiales</taxon>
        <taxon>Burkholderiaceae</taxon>
        <taxon>Paraburkholderia</taxon>
    </lineage>
</organism>
<accession>A0A1G6HBQ4</accession>
<dbReference type="Proteomes" id="UP000198908">
    <property type="component" value="Unassembled WGS sequence"/>
</dbReference>
<dbReference type="RefSeq" id="WP_091994532.1">
    <property type="nucleotide sequence ID" value="NZ_FMYQ01000002.1"/>
</dbReference>
<reference evidence="2" key="1">
    <citation type="submission" date="2016-09" db="EMBL/GenBank/DDBJ databases">
        <authorList>
            <person name="Varghese N."/>
            <person name="Submissions S."/>
        </authorList>
    </citation>
    <scope>NUCLEOTIDE SEQUENCE [LARGE SCALE GENOMIC DNA]</scope>
    <source>
        <strain evidence="2">TNe-862</strain>
    </source>
</reference>
<name>A0A1G6HBQ4_9BURK</name>
<evidence type="ECO:0000313" key="1">
    <source>
        <dbReference type="EMBL" id="SDB91518.1"/>
    </source>
</evidence>
<sequence length="70" mass="7666">MKQDAFSSRDVVVAEGSSAARLVAPALVERYTVELIRPSPGVRTPAISVAMRKDTENRRASRAVRDLRLA</sequence>
<protein>
    <submittedName>
        <fullName evidence="1">Uncharacterized protein</fullName>
    </submittedName>
</protein>
<dbReference type="STRING" id="416944.SAMN05421548_102133"/>